<dbReference type="InterPro" id="IPR051556">
    <property type="entry name" value="N-term/lysine_N-AcTrnsfr"/>
</dbReference>
<dbReference type="CDD" id="cd04301">
    <property type="entry name" value="NAT_SF"/>
    <property type="match status" value="1"/>
</dbReference>
<keyword evidence="2" id="KW-0012">Acyltransferase</keyword>
<dbReference type="InterPro" id="IPR000182">
    <property type="entry name" value="GNAT_dom"/>
</dbReference>
<evidence type="ECO:0000313" key="5">
    <source>
        <dbReference type="Proteomes" id="UP000605733"/>
    </source>
</evidence>
<evidence type="ECO:0000256" key="1">
    <source>
        <dbReference type="ARBA" id="ARBA00022679"/>
    </source>
</evidence>
<accession>A0ABQ1WEJ7</accession>
<sequence length="173" mass="20420">MENIQIKEVTFKDIDQLQQIGKQTFTDTFGSQNSPAFMEEYLKKSFSRDKVSEEISDKNSEIYFAEIDKNIVGYLKVNFDQSQTELKDRNALEIERLYVIKKYLGKKIGQALYDKAINIARHKNLQYVWLGVWEENPRAIRFYEKNGFEKFDKHIFDLGGDKQTDILMKKVLN</sequence>
<dbReference type="PANTHER" id="PTHR42919:SF8">
    <property type="entry name" value="N-ALPHA-ACETYLTRANSFERASE 50"/>
    <property type="match status" value="1"/>
</dbReference>
<gene>
    <name evidence="4" type="ORF">GCM10011532_07700</name>
</gene>
<feature type="domain" description="N-acetyltransferase" evidence="3">
    <location>
        <begin position="4"/>
        <end position="173"/>
    </location>
</feature>
<dbReference type="SUPFAM" id="SSF55729">
    <property type="entry name" value="Acyl-CoA N-acyltransferases (Nat)"/>
    <property type="match status" value="1"/>
</dbReference>
<dbReference type="PANTHER" id="PTHR42919">
    <property type="entry name" value="N-ALPHA-ACETYLTRANSFERASE"/>
    <property type="match status" value="1"/>
</dbReference>
<keyword evidence="1" id="KW-0808">Transferase</keyword>
<dbReference type="Gene3D" id="3.40.630.30">
    <property type="match status" value="1"/>
</dbReference>
<dbReference type="EMBL" id="BMIX01000001">
    <property type="protein sequence ID" value="GGG26756.1"/>
    <property type="molecule type" value="Genomic_DNA"/>
</dbReference>
<proteinExistence type="predicted"/>
<dbReference type="PROSITE" id="PS51186">
    <property type="entry name" value="GNAT"/>
    <property type="match status" value="1"/>
</dbReference>
<reference evidence="5" key="1">
    <citation type="journal article" date="2019" name="Int. J. Syst. Evol. Microbiol.">
        <title>The Global Catalogue of Microorganisms (GCM) 10K type strain sequencing project: providing services to taxonomists for standard genome sequencing and annotation.</title>
        <authorList>
            <consortium name="The Broad Institute Genomics Platform"/>
            <consortium name="The Broad Institute Genome Sequencing Center for Infectious Disease"/>
            <person name="Wu L."/>
            <person name="Ma J."/>
        </authorList>
    </citation>
    <scope>NUCLEOTIDE SEQUENCE [LARGE SCALE GENOMIC DNA]</scope>
    <source>
        <strain evidence="5">CGMCC 1.15422</strain>
    </source>
</reference>
<dbReference type="Pfam" id="PF00583">
    <property type="entry name" value="Acetyltransf_1"/>
    <property type="match status" value="1"/>
</dbReference>
<evidence type="ECO:0000313" key="4">
    <source>
        <dbReference type="EMBL" id="GGG26756.1"/>
    </source>
</evidence>
<dbReference type="Proteomes" id="UP000605733">
    <property type="component" value="Unassembled WGS sequence"/>
</dbReference>
<keyword evidence="5" id="KW-1185">Reference proteome</keyword>
<evidence type="ECO:0000256" key="2">
    <source>
        <dbReference type="ARBA" id="ARBA00023315"/>
    </source>
</evidence>
<organism evidence="4 5">
    <name type="scientific">Christiangramia forsetii</name>
    <dbReference type="NCBI Taxonomy" id="411153"/>
    <lineage>
        <taxon>Bacteria</taxon>
        <taxon>Pseudomonadati</taxon>
        <taxon>Bacteroidota</taxon>
        <taxon>Flavobacteriia</taxon>
        <taxon>Flavobacteriales</taxon>
        <taxon>Flavobacteriaceae</taxon>
        <taxon>Christiangramia</taxon>
    </lineage>
</organism>
<comment type="caution">
    <text evidence="4">The sequence shown here is derived from an EMBL/GenBank/DDBJ whole genome shotgun (WGS) entry which is preliminary data.</text>
</comment>
<name>A0ABQ1WEJ7_9FLAO</name>
<dbReference type="InterPro" id="IPR016181">
    <property type="entry name" value="Acyl_CoA_acyltransferase"/>
</dbReference>
<protein>
    <submittedName>
        <fullName evidence="4">N-acetyltransferase</fullName>
    </submittedName>
</protein>
<evidence type="ECO:0000259" key="3">
    <source>
        <dbReference type="PROSITE" id="PS51186"/>
    </source>
</evidence>